<feature type="region of interest" description="Disordered" evidence="1">
    <location>
        <begin position="129"/>
        <end position="183"/>
    </location>
</feature>
<feature type="compositionally biased region" description="Basic and acidic residues" evidence="1">
    <location>
        <begin position="197"/>
        <end position="207"/>
    </location>
</feature>
<dbReference type="EMBL" id="HBHY01002809">
    <property type="protein sequence ID" value="CAE0127986.1"/>
    <property type="molecule type" value="Transcribed_RNA"/>
</dbReference>
<evidence type="ECO:0000313" key="2">
    <source>
        <dbReference type="EMBL" id="CAE0127986.1"/>
    </source>
</evidence>
<feature type="compositionally biased region" description="Acidic residues" evidence="1">
    <location>
        <begin position="252"/>
        <end position="262"/>
    </location>
</feature>
<feature type="compositionally biased region" description="Basic and acidic residues" evidence="1">
    <location>
        <begin position="218"/>
        <end position="234"/>
    </location>
</feature>
<feature type="region of interest" description="Disordered" evidence="1">
    <location>
        <begin position="197"/>
        <end position="302"/>
    </location>
</feature>
<feature type="compositionally biased region" description="Basic and acidic residues" evidence="1">
    <location>
        <begin position="273"/>
        <end position="302"/>
    </location>
</feature>
<sequence length="302" mass="32399">MAEAAPPTLHGALSGGLELPAGVTHLAAPTSGAAASGGSDVALFALRQRCIRATYDRESGLFFLEAASEAILGEAGALPAAAGGESECSADDFDRAVQAAQEYAFTLEGARPKDVCKVLGRLVRQLERACGGGGSGERAMSVDSDGGDSDADMYSSDDDEGEYLDDDEDEQEHEDLDEDLKHSLRVKRRCIERDRRLKAEATGRTVDELQADEAAAARGEKPMADKDKGKEKADAGGACSPADDTQGHFDDWSDGSEPEGEEDGRLSALARAVEARVLQRSERESQRWREQEDERHNNRQNK</sequence>
<organism evidence="2">
    <name type="scientific">Prasinoderma singulare</name>
    <dbReference type="NCBI Taxonomy" id="676789"/>
    <lineage>
        <taxon>Eukaryota</taxon>
        <taxon>Viridiplantae</taxon>
        <taxon>Prasinodermophyta</taxon>
        <taxon>Prasinodermophyceae</taxon>
        <taxon>Prasinodermales</taxon>
        <taxon>Prasinodermaceae</taxon>
        <taxon>Prasinoderma</taxon>
    </lineage>
</organism>
<dbReference type="AlphaFoldDB" id="A0A7S3F6M8"/>
<reference evidence="2" key="1">
    <citation type="submission" date="2021-01" db="EMBL/GenBank/DDBJ databases">
        <authorList>
            <person name="Corre E."/>
            <person name="Pelletier E."/>
            <person name="Niang G."/>
            <person name="Scheremetjew M."/>
            <person name="Finn R."/>
            <person name="Kale V."/>
            <person name="Holt S."/>
            <person name="Cochrane G."/>
            <person name="Meng A."/>
            <person name="Brown T."/>
            <person name="Cohen L."/>
        </authorList>
    </citation>
    <scope>NUCLEOTIDE SEQUENCE</scope>
    <source>
        <strain evidence="2">RCC927</strain>
    </source>
</reference>
<gene>
    <name evidence="2" type="ORF">PSIN1315_LOCUS1798</name>
</gene>
<protein>
    <submittedName>
        <fullName evidence="2">Uncharacterized protein</fullName>
    </submittedName>
</protein>
<proteinExistence type="predicted"/>
<accession>A0A7S3F6M8</accession>
<name>A0A7S3F6M8_9VIRI</name>
<feature type="compositionally biased region" description="Acidic residues" evidence="1">
    <location>
        <begin position="145"/>
        <end position="178"/>
    </location>
</feature>
<evidence type="ECO:0000256" key="1">
    <source>
        <dbReference type="SAM" id="MobiDB-lite"/>
    </source>
</evidence>